<dbReference type="FunFam" id="3.50.50.100:FF:000017">
    <property type="entry name" value="Sulfide-quinone reductase"/>
    <property type="match status" value="1"/>
</dbReference>
<evidence type="ECO:0000256" key="9">
    <source>
        <dbReference type="ARBA" id="ARBA00050821"/>
    </source>
</evidence>
<dbReference type="PANTHER" id="PTHR42913">
    <property type="entry name" value="APOPTOSIS-INDUCING FACTOR 1"/>
    <property type="match status" value="1"/>
</dbReference>
<evidence type="ECO:0000256" key="5">
    <source>
        <dbReference type="ARBA" id="ARBA00022741"/>
    </source>
</evidence>
<dbReference type="GO" id="GO:0000166">
    <property type="term" value="F:nucleotide binding"/>
    <property type="evidence" value="ECO:0007669"/>
    <property type="project" value="UniProtKB-KW"/>
</dbReference>
<evidence type="ECO:0000313" key="17">
    <source>
        <dbReference type="Proteomes" id="UP000286680"/>
    </source>
</evidence>
<dbReference type="Pfam" id="PF07992">
    <property type="entry name" value="Pyr_redox_2"/>
    <property type="match status" value="2"/>
</dbReference>
<keyword evidence="5" id="KW-0547">Nucleotide-binding</keyword>
<dbReference type="AlphaFoldDB" id="A0AA94EET8"/>
<comment type="caution">
    <text evidence="16">The sequence shown here is derived from an EMBL/GenBank/DDBJ whole genome shotgun (WGS) entry which is preliminary data.</text>
</comment>
<keyword evidence="3" id="KW-0285">Flavoprotein</keyword>
<comment type="similarity">
    <text evidence="11">Belongs to the SQRD family.</text>
</comment>
<dbReference type="EC" id="1.8.5.4" evidence="12"/>
<dbReference type="Proteomes" id="UP000286680">
    <property type="component" value="Unassembled WGS sequence"/>
</dbReference>
<dbReference type="RefSeq" id="WP_126819049.1">
    <property type="nucleotide sequence ID" value="NZ_PIPS01000001.1"/>
</dbReference>
<evidence type="ECO:0000256" key="1">
    <source>
        <dbReference type="ARBA" id="ARBA00001974"/>
    </source>
</evidence>
<keyword evidence="7" id="KW-0560">Oxidoreductase</keyword>
<protein>
    <recommendedName>
        <fullName evidence="13">Sulfide-quinone reductase</fullName>
        <ecNumber evidence="12">1.8.5.4</ecNumber>
    </recommendedName>
    <alternativeName>
        <fullName evidence="14">Sulfide:quinone oxidoreductase</fullName>
    </alternativeName>
</protein>
<evidence type="ECO:0000256" key="4">
    <source>
        <dbReference type="ARBA" id="ARBA00022719"/>
    </source>
</evidence>
<evidence type="ECO:0000256" key="6">
    <source>
        <dbReference type="ARBA" id="ARBA00022827"/>
    </source>
</evidence>
<dbReference type="EMBL" id="PIPS01000001">
    <property type="protein sequence ID" value="RUO44482.1"/>
    <property type="molecule type" value="Genomic_DNA"/>
</dbReference>
<proteinExistence type="inferred from homology"/>
<evidence type="ECO:0000256" key="7">
    <source>
        <dbReference type="ARBA" id="ARBA00023002"/>
    </source>
</evidence>
<dbReference type="GO" id="GO:0003955">
    <property type="term" value="F:NAD(P)H dehydrogenase (quinone) activity"/>
    <property type="evidence" value="ECO:0007669"/>
    <property type="project" value="TreeGrafter"/>
</dbReference>
<evidence type="ECO:0000256" key="10">
    <source>
        <dbReference type="ARBA" id="ARBA00054727"/>
    </source>
</evidence>
<keyword evidence="17" id="KW-1185">Reference proteome</keyword>
<evidence type="ECO:0000256" key="2">
    <source>
        <dbReference type="ARBA" id="ARBA00004170"/>
    </source>
</evidence>
<evidence type="ECO:0000256" key="12">
    <source>
        <dbReference type="ARBA" id="ARBA00066453"/>
    </source>
</evidence>
<comment type="catalytic activity">
    <reaction evidence="9">
        <text>n a quinone + n hydrogen sulfide + n H(+) = polysulfur(n-2) + n a quinol</text>
        <dbReference type="Rhea" id="RHEA:30239"/>
        <dbReference type="Rhea" id="RHEA-COMP:19475"/>
        <dbReference type="ChEBI" id="CHEBI:15378"/>
        <dbReference type="ChEBI" id="CHEBI:17909"/>
        <dbReference type="ChEBI" id="CHEBI:24646"/>
        <dbReference type="ChEBI" id="CHEBI:29919"/>
        <dbReference type="ChEBI" id="CHEBI:132124"/>
        <dbReference type="EC" id="1.8.5.4"/>
    </reaction>
</comment>
<dbReference type="GO" id="GO:0070224">
    <property type="term" value="F:sulfide:quinone oxidoreductase activity"/>
    <property type="evidence" value="ECO:0007669"/>
    <property type="project" value="UniProtKB-EC"/>
</dbReference>
<evidence type="ECO:0000256" key="8">
    <source>
        <dbReference type="ARBA" id="ARBA00023136"/>
    </source>
</evidence>
<comment type="function">
    <text evidence="10">Catalyzes the oxidation of hydrogen sulfide, with the help of a quinone. Consecutive reaction cycles lead to the accumulation of a polysulfide product on the active site Cys residues; these products are released when they exceed a critical length, typically as cyclooctasulfur.</text>
</comment>
<dbReference type="PANTHER" id="PTHR42913:SF6">
    <property type="entry name" value="SULFIDE-QUINONE REDUCTASE"/>
    <property type="match status" value="1"/>
</dbReference>
<comment type="subcellular location">
    <subcellularLocation>
        <location evidence="2">Membrane</location>
        <topology evidence="2">Peripheral membrane protein</topology>
    </subcellularLocation>
</comment>
<evidence type="ECO:0000313" key="16">
    <source>
        <dbReference type="EMBL" id="RUO44482.1"/>
    </source>
</evidence>
<dbReference type="Gene3D" id="3.50.50.100">
    <property type="match status" value="1"/>
</dbReference>
<dbReference type="SUPFAM" id="SSF51905">
    <property type="entry name" value="FAD/NAD(P)-binding domain"/>
    <property type="match status" value="2"/>
</dbReference>
<evidence type="ECO:0000259" key="15">
    <source>
        <dbReference type="Pfam" id="PF07992"/>
    </source>
</evidence>
<dbReference type="GO" id="GO:0048038">
    <property type="term" value="F:quinone binding"/>
    <property type="evidence" value="ECO:0007669"/>
    <property type="project" value="UniProtKB-KW"/>
</dbReference>
<dbReference type="GO" id="GO:0016020">
    <property type="term" value="C:membrane"/>
    <property type="evidence" value="ECO:0007669"/>
    <property type="project" value="UniProtKB-SubCell"/>
</dbReference>
<evidence type="ECO:0000256" key="3">
    <source>
        <dbReference type="ARBA" id="ARBA00022630"/>
    </source>
</evidence>
<name>A0AA94EET8_9GAMM</name>
<organism evidence="16 17">
    <name type="scientific">Idiomarina aquatica</name>
    <dbReference type="NCBI Taxonomy" id="1327752"/>
    <lineage>
        <taxon>Bacteria</taxon>
        <taxon>Pseudomonadati</taxon>
        <taxon>Pseudomonadota</taxon>
        <taxon>Gammaproteobacteria</taxon>
        <taxon>Alteromonadales</taxon>
        <taxon>Idiomarinaceae</taxon>
        <taxon>Idiomarina</taxon>
    </lineage>
</organism>
<feature type="domain" description="FAD/NAD(P)-binding" evidence="15">
    <location>
        <begin position="209"/>
        <end position="303"/>
    </location>
</feature>
<dbReference type="InterPro" id="IPR051169">
    <property type="entry name" value="NADH-Q_oxidoreductase"/>
</dbReference>
<feature type="domain" description="FAD/NAD(P)-binding" evidence="15">
    <location>
        <begin position="3"/>
        <end position="138"/>
    </location>
</feature>
<accession>A0AA94EET8</accession>
<gene>
    <name evidence="16" type="ORF">CWE23_00065</name>
</gene>
<comment type="cofactor">
    <cofactor evidence="1">
        <name>FAD</name>
        <dbReference type="ChEBI" id="CHEBI:57692"/>
    </cofactor>
</comment>
<evidence type="ECO:0000256" key="13">
    <source>
        <dbReference type="ARBA" id="ARBA00071264"/>
    </source>
</evidence>
<dbReference type="InterPro" id="IPR036188">
    <property type="entry name" value="FAD/NAD-bd_sf"/>
</dbReference>
<evidence type="ECO:0000256" key="11">
    <source>
        <dbReference type="ARBA" id="ARBA00060891"/>
    </source>
</evidence>
<sequence length="427" mass="46344">MSRVIVAGAGLGGVSAAFELREMLPDTVDVDVVHEGEEFNFVPSNPWVALGSRMRDQVVMPIGPIFEKHDIGFNSSGIKHIDAKARKLTLGDGSQKSYDFLVICTGPKLAFEQIPGAGPEGGYTQSICTADHAVKAHQAFQQLLDNPGPILVGALPGASCFGPAYEYVLSLEYELRKRKIRDRVPITFVTPEPYIGHMGLGGVGDSKGLMEHKFREHGIKWICNAKVTEFSSNQASFDVLNEDGSSKGSQQLPFHLAMFLPAFKGSPAVAEVPDLCNPKGFVKTDTHQRSLAYPEIYAAGVCVAIPPIEETPVPVGAPKTGLMIESMTSAIVANIKATLDHEPATAEPTLSALCLADMGNTGIAFLAIPQNPPRNQNWTGSGRWVHWAKVGFEKYFFHKVRSGTSEPVYERVGMHMIGVHRLKQNDH</sequence>
<dbReference type="GO" id="GO:0019646">
    <property type="term" value="P:aerobic electron transport chain"/>
    <property type="evidence" value="ECO:0007669"/>
    <property type="project" value="TreeGrafter"/>
</dbReference>
<keyword evidence="4" id="KW-0874">Quinone</keyword>
<evidence type="ECO:0000256" key="14">
    <source>
        <dbReference type="ARBA" id="ARBA00081101"/>
    </source>
</evidence>
<keyword evidence="8" id="KW-0472">Membrane</keyword>
<dbReference type="InterPro" id="IPR023753">
    <property type="entry name" value="FAD/NAD-binding_dom"/>
</dbReference>
<reference evidence="17" key="1">
    <citation type="journal article" date="2018" name="Front. Microbiol.">
        <title>Genome-Based Analysis Reveals the Taxonomy and Diversity of the Family Idiomarinaceae.</title>
        <authorList>
            <person name="Liu Y."/>
            <person name="Lai Q."/>
            <person name="Shao Z."/>
        </authorList>
    </citation>
    <scope>NUCLEOTIDE SEQUENCE [LARGE SCALE GENOMIC DNA]</scope>
    <source>
        <strain evidence="17">SN-14</strain>
    </source>
</reference>
<keyword evidence="6" id="KW-0274">FAD</keyword>